<evidence type="ECO:0000256" key="1">
    <source>
        <dbReference type="ARBA" id="ARBA00000832"/>
    </source>
</evidence>
<comment type="pathway">
    <text evidence="3 7">Carbohydrate degradation; pentose phosphate pathway; D-ribulose 5-phosphate from D-glucose 6-phosphate (oxidative stage): step 2/3.</text>
</comment>
<evidence type="ECO:0000256" key="2">
    <source>
        <dbReference type="ARBA" id="ARBA00002681"/>
    </source>
</evidence>
<organism evidence="9 10">
    <name type="scientific">Tistlia consotensis USBA 355</name>
    <dbReference type="NCBI Taxonomy" id="560819"/>
    <lineage>
        <taxon>Bacteria</taxon>
        <taxon>Pseudomonadati</taxon>
        <taxon>Pseudomonadota</taxon>
        <taxon>Alphaproteobacteria</taxon>
        <taxon>Rhodospirillales</taxon>
        <taxon>Rhodovibrionaceae</taxon>
        <taxon>Tistlia</taxon>
    </lineage>
</organism>
<dbReference type="AlphaFoldDB" id="A0A1Y6C0Q8"/>
<dbReference type="InterPro" id="IPR005900">
    <property type="entry name" value="6-phosphogluconolactonase_DevB"/>
</dbReference>
<evidence type="ECO:0000313" key="9">
    <source>
        <dbReference type="EMBL" id="SMF29570.1"/>
    </source>
</evidence>
<feature type="domain" description="Glucosamine/galactosamine-6-phosphate isomerase" evidence="8">
    <location>
        <begin position="13"/>
        <end position="221"/>
    </location>
</feature>
<accession>A0A1Y6C0Q8</accession>
<evidence type="ECO:0000256" key="7">
    <source>
        <dbReference type="RuleBase" id="RU365095"/>
    </source>
</evidence>
<dbReference type="STRING" id="560819.SAMN05428998_11047"/>
<dbReference type="CDD" id="cd01400">
    <property type="entry name" value="6PGL"/>
    <property type="match status" value="1"/>
</dbReference>
<dbReference type="Gene3D" id="3.40.50.1360">
    <property type="match status" value="1"/>
</dbReference>
<keyword evidence="10" id="KW-1185">Reference proteome</keyword>
<dbReference type="EMBL" id="FWZX01000010">
    <property type="protein sequence ID" value="SMF29570.1"/>
    <property type="molecule type" value="Genomic_DNA"/>
</dbReference>
<evidence type="ECO:0000313" key="10">
    <source>
        <dbReference type="Proteomes" id="UP000192917"/>
    </source>
</evidence>
<dbReference type="GO" id="GO:0005975">
    <property type="term" value="P:carbohydrate metabolic process"/>
    <property type="evidence" value="ECO:0007669"/>
    <property type="project" value="UniProtKB-UniRule"/>
</dbReference>
<name>A0A1Y6C0Q8_9PROT</name>
<dbReference type="GO" id="GO:0017057">
    <property type="term" value="F:6-phosphogluconolactonase activity"/>
    <property type="evidence" value="ECO:0007669"/>
    <property type="project" value="UniProtKB-UniRule"/>
</dbReference>
<comment type="function">
    <text evidence="2 7">Hydrolysis of 6-phosphogluconolactone to 6-phosphogluconate.</text>
</comment>
<dbReference type="RefSeq" id="WP_085123271.1">
    <property type="nucleotide sequence ID" value="NZ_FWZX01000010.1"/>
</dbReference>
<dbReference type="Pfam" id="PF01182">
    <property type="entry name" value="Glucosamine_iso"/>
    <property type="match status" value="1"/>
</dbReference>
<dbReference type="Proteomes" id="UP000192917">
    <property type="component" value="Unassembled WGS sequence"/>
</dbReference>
<sequence>MSQAAPEILVYPTREALAAGLAGRLADRLRQRVEQTGRARIAVPGGTTPGPMLSRLGAAGLPWQAVTVTLTDERRVPTSDPRSNRRLLGETLLAGRAAAATFVPLYDGGAEPGESLAATAAALERLALPLDLAVLGLGTDLHTASLFPGAPGLEAALAPDAPAAVATVQPGSGEPRITLPARVLAAAGERHILIAGADKRAALERAVSIGDPRAAPVCALLDGALVHFAE</sequence>
<gene>
    <name evidence="7" type="primary">pgl</name>
    <name evidence="9" type="ORF">SAMN05428998_11047</name>
</gene>
<proteinExistence type="inferred from homology"/>
<evidence type="ECO:0000256" key="3">
    <source>
        <dbReference type="ARBA" id="ARBA00004961"/>
    </source>
</evidence>
<dbReference type="PANTHER" id="PTHR11054">
    <property type="entry name" value="6-PHOSPHOGLUCONOLACTONASE"/>
    <property type="match status" value="1"/>
</dbReference>
<dbReference type="UniPathway" id="UPA00115">
    <property type="reaction ID" value="UER00409"/>
</dbReference>
<dbReference type="SUPFAM" id="SSF100950">
    <property type="entry name" value="NagB/RpiA/CoA transferase-like"/>
    <property type="match status" value="1"/>
</dbReference>
<dbReference type="PANTHER" id="PTHR11054:SF0">
    <property type="entry name" value="6-PHOSPHOGLUCONOLACTONASE"/>
    <property type="match status" value="1"/>
</dbReference>
<evidence type="ECO:0000256" key="5">
    <source>
        <dbReference type="ARBA" id="ARBA00013198"/>
    </source>
</evidence>
<evidence type="ECO:0000256" key="4">
    <source>
        <dbReference type="ARBA" id="ARBA00010662"/>
    </source>
</evidence>
<comment type="catalytic activity">
    <reaction evidence="1 7">
        <text>6-phospho-D-glucono-1,5-lactone + H2O = 6-phospho-D-gluconate + H(+)</text>
        <dbReference type="Rhea" id="RHEA:12556"/>
        <dbReference type="ChEBI" id="CHEBI:15377"/>
        <dbReference type="ChEBI" id="CHEBI:15378"/>
        <dbReference type="ChEBI" id="CHEBI:57955"/>
        <dbReference type="ChEBI" id="CHEBI:58759"/>
        <dbReference type="EC" id="3.1.1.31"/>
    </reaction>
</comment>
<dbReference type="InterPro" id="IPR037171">
    <property type="entry name" value="NagB/RpiA_transferase-like"/>
</dbReference>
<dbReference type="NCBIfam" id="TIGR01198">
    <property type="entry name" value="pgl"/>
    <property type="match status" value="1"/>
</dbReference>
<evidence type="ECO:0000259" key="8">
    <source>
        <dbReference type="Pfam" id="PF01182"/>
    </source>
</evidence>
<keyword evidence="7" id="KW-0378">Hydrolase</keyword>
<dbReference type="InterPro" id="IPR006148">
    <property type="entry name" value="Glc/Gal-6P_isomerase"/>
</dbReference>
<comment type="similarity">
    <text evidence="4 7">Belongs to the glucosamine/galactosamine-6-phosphate isomerase family. 6-phosphogluconolactonase subfamily.</text>
</comment>
<protein>
    <recommendedName>
        <fullName evidence="6 7">6-phosphogluconolactonase</fullName>
        <shortName evidence="7">6PGL</shortName>
        <ecNumber evidence="5 7">3.1.1.31</ecNumber>
    </recommendedName>
</protein>
<dbReference type="GO" id="GO:0006098">
    <property type="term" value="P:pentose-phosphate shunt"/>
    <property type="evidence" value="ECO:0007669"/>
    <property type="project" value="UniProtKB-UniPathway"/>
</dbReference>
<dbReference type="InterPro" id="IPR039104">
    <property type="entry name" value="6PGL"/>
</dbReference>
<dbReference type="EC" id="3.1.1.31" evidence="5 7"/>
<evidence type="ECO:0000256" key="6">
    <source>
        <dbReference type="ARBA" id="ARBA00020337"/>
    </source>
</evidence>
<reference evidence="9 10" key="1">
    <citation type="submission" date="2017-04" db="EMBL/GenBank/DDBJ databases">
        <authorList>
            <person name="Afonso C.L."/>
            <person name="Miller P.J."/>
            <person name="Scott M.A."/>
            <person name="Spackman E."/>
            <person name="Goraichik I."/>
            <person name="Dimitrov K.M."/>
            <person name="Suarez D.L."/>
            <person name="Swayne D.E."/>
        </authorList>
    </citation>
    <scope>NUCLEOTIDE SEQUENCE [LARGE SCALE GENOMIC DNA]</scope>
    <source>
        <strain evidence="9 10">USBA 355</strain>
    </source>
</reference>